<feature type="compositionally biased region" description="Polar residues" evidence="1">
    <location>
        <begin position="17"/>
        <end position="28"/>
    </location>
</feature>
<feature type="transmembrane region" description="Helical" evidence="2">
    <location>
        <begin position="173"/>
        <end position="192"/>
    </location>
</feature>
<evidence type="ECO:0000313" key="4">
    <source>
        <dbReference type="Proteomes" id="UP001187192"/>
    </source>
</evidence>
<gene>
    <name evidence="3" type="ORF">TIFTF001_034098</name>
</gene>
<dbReference type="Proteomes" id="UP001187192">
    <property type="component" value="Unassembled WGS sequence"/>
</dbReference>
<feature type="compositionally biased region" description="Pro residues" evidence="1">
    <location>
        <begin position="101"/>
        <end position="115"/>
    </location>
</feature>
<keyword evidence="2" id="KW-1133">Transmembrane helix</keyword>
<keyword evidence="2" id="KW-0472">Membrane</keyword>
<feature type="compositionally biased region" description="Basic and acidic residues" evidence="1">
    <location>
        <begin position="1"/>
        <end position="10"/>
    </location>
</feature>
<feature type="region of interest" description="Disordered" evidence="1">
    <location>
        <begin position="1"/>
        <end position="120"/>
    </location>
</feature>
<dbReference type="EMBL" id="BTGU01000207">
    <property type="protein sequence ID" value="GMN65022.1"/>
    <property type="molecule type" value="Genomic_DNA"/>
</dbReference>
<evidence type="ECO:0000256" key="2">
    <source>
        <dbReference type="SAM" id="Phobius"/>
    </source>
</evidence>
<keyword evidence="2" id="KW-0812">Transmembrane</keyword>
<reference evidence="3" key="1">
    <citation type="submission" date="2023-07" db="EMBL/GenBank/DDBJ databases">
        <title>draft genome sequence of fig (Ficus carica).</title>
        <authorList>
            <person name="Takahashi T."/>
            <person name="Nishimura K."/>
        </authorList>
    </citation>
    <scope>NUCLEOTIDE SEQUENCE</scope>
</reference>
<evidence type="ECO:0000313" key="3">
    <source>
        <dbReference type="EMBL" id="GMN65022.1"/>
    </source>
</evidence>
<keyword evidence="4" id="KW-1185">Reference proteome</keyword>
<accession>A0AA88DZ86</accession>
<organism evidence="3 4">
    <name type="scientific">Ficus carica</name>
    <name type="common">Common fig</name>
    <dbReference type="NCBI Taxonomy" id="3494"/>
    <lineage>
        <taxon>Eukaryota</taxon>
        <taxon>Viridiplantae</taxon>
        <taxon>Streptophyta</taxon>
        <taxon>Embryophyta</taxon>
        <taxon>Tracheophyta</taxon>
        <taxon>Spermatophyta</taxon>
        <taxon>Magnoliopsida</taxon>
        <taxon>eudicotyledons</taxon>
        <taxon>Gunneridae</taxon>
        <taxon>Pentapetalae</taxon>
        <taxon>rosids</taxon>
        <taxon>fabids</taxon>
        <taxon>Rosales</taxon>
        <taxon>Moraceae</taxon>
        <taxon>Ficeae</taxon>
        <taxon>Ficus</taxon>
    </lineage>
</organism>
<proteinExistence type="predicted"/>
<protein>
    <submittedName>
        <fullName evidence="3">Uncharacterized protein</fullName>
    </submittedName>
</protein>
<dbReference type="AlphaFoldDB" id="A0AA88DZ86"/>
<name>A0AA88DZ86_FICCA</name>
<comment type="caution">
    <text evidence="3">The sequence shown here is derived from an EMBL/GenBank/DDBJ whole genome shotgun (WGS) entry which is preliminary data.</text>
</comment>
<evidence type="ECO:0000256" key="1">
    <source>
        <dbReference type="SAM" id="MobiDB-lite"/>
    </source>
</evidence>
<sequence>MSDQKEKEQPKPASRGDLSNTRLETSLSWRRMSRSSDEHQAPGEIDTEDPEALLDARPSENKQIVSLAGEKSPSPHLISVHRFGESSSRSVLPYDSSFSTSPPPPPPSPQPPPPSNSNERTLTWRDFLQKCNESLKRFARKFRIPDKQEMRKLGIACGLGSWAFLLTKDIKMTSFSAASALLACVSLFTFFIGYTRLGSACIFSAVYGSFAYLFWQNYAILALFPTTFWIITIAIIIYDEHAPSPEI</sequence>
<feature type="transmembrane region" description="Helical" evidence="2">
    <location>
        <begin position="221"/>
        <end position="238"/>
    </location>
</feature>